<dbReference type="Proteomes" id="UP000291469">
    <property type="component" value="Chromosome"/>
</dbReference>
<dbReference type="EMBL" id="CP036402">
    <property type="protein sequence ID" value="QBI21350.1"/>
    <property type="molecule type" value="Genomic_DNA"/>
</dbReference>
<feature type="transmembrane region" description="Helical" evidence="1">
    <location>
        <begin position="89"/>
        <end position="115"/>
    </location>
</feature>
<feature type="transmembrane region" description="Helical" evidence="1">
    <location>
        <begin position="200"/>
        <end position="220"/>
    </location>
</feature>
<accession>A0A411YJE0</accession>
<reference evidence="2 3" key="1">
    <citation type="submission" date="2019-01" db="EMBL/GenBank/DDBJ databases">
        <title>Egibacter rhizosphaerae EGI 80759T.</title>
        <authorList>
            <person name="Chen D.-D."/>
            <person name="Tian Y."/>
            <person name="Jiao J.-Y."/>
            <person name="Zhang X.-T."/>
            <person name="Zhang Y.-G."/>
            <person name="Zhang Y."/>
            <person name="Xiao M."/>
            <person name="Shu W.-S."/>
            <person name="Li W.-J."/>
        </authorList>
    </citation>
    <scope>NUCLEOTIDE SEQUENCE [LARGE SCALE GENOMIC DNA]</scope>
    <source>
        <strain evidence="2 3">EGI 80759</strain>
    </source>
</reference>
<feature type="transmembrane region" description="Helical" evidence="1">
    <location>
        <begin position="20"/>
        <end position="37"/>
    </location>
</feature>
<keyword evidence="1" id="KW-1133">Transmembrane helix</keyword>
<evidence type="ECO:0000313" key="2">
    <source>
        <dbReference type="EMBL" id="QBI21350.1"/>
    </source>
</evidence>
<feature type="transmembrane region" description="Helical" evidence="1">
    <location>
        <begin position="49"/>
        <end position="68"/>
    </location>
</feature>
<dbReference type="AlphaFoldDB" id="A0A411YJE0"/>
<keyword evidence="1" id="KW-0812">Transmembrane</keyword>
<name>A0A411YJE0_9ACTN</name>
<gene>
    <name evidence="2" type="ORF">ER308_18445</name>
</gene>
<dbReference type="KEGG" id="erz:ER308_18445"/>
<organism evidence="2 3">
    <name type="scientific">Egibacter rhizosphaerae</name>
    <dbReference type="NCBI Taxonomy" id="1670831"/>
    <lineage>
        <taxon>Bacteria</taxon>
        <taxon>Bacillati</taxon>
        <taxon>Actinomycetota</taxon>
        <taxon>Nitriliruptoria</taxon>
        <taxon>Egibacterales</taxon>
        <taxon>Egibacteraceae</taxon>
        <taxon>Egibacter</taxon>
    </lineage>
</organism>
<feature type="transmembrane region" description="Helical" evidence="1">
    <location>
        <begin position="121"/>
        <end position="143"/>
    </location>
</feature>
<keyword evidence="1" id="KW-0472">Membrane</keyword>
<evidence type="ECO:0000313" key="3">
    <source>
        <dbReference type="Proteomes" id="UP000291469"/>
    </source>
</evidence>
<proteinExistence type="predicted"/>
<evidence type="ECO:0000256" key="1">
    <source>
        <dbReference type="SAM" id="Phobius"/>
    </source>
</evidence>
<sequence>MALTELWRTFLRTQLTRVRLLVIVTGGIALVLLTATIDARAAGDVLEPLGLGLLVPLVTLVIASSTLGDLDRDGGLVYVWLPPVARWRLAAAAFLAVATIVVPAAVLPLTLAGLVAGQGPAAAGAGLAAGLAALAYGAVFLGLGLRVPRALVVGLVYVVLWESGAVAVSDTLGRVSVRWYAAGLLDRFVGLPDPTGAPSATGLGLLVITAGGFAATVWLLRRHRLT</sequence>
<feature type="transmembrane region" description="Helical" evidence="1">
    <location>
        <begin position="150"/>
        <end position="169"/>
    </location>
</feature>
<evidence type="ECO:0008006" key="4">
    <source>
        <dbReference type="Google" id="ProtNLM"/>
    </source>
</evidence>
<protein>
    <recommendedName>
        <fullName evidence="4">ABC transporter permease</fullName>
    </recommendedName>
</protein>
<dbReference type="RefSeq" id="WP_131156343.1">
    <property type="nucleotide sequence ID" value="NZ_CP036402.1"/>
</dbReference>
<keyword evidence="3" id="KW-1185">Reference proteome</keyword>